<evidence type="ECO:0000256" key="1">
    <source>
        <dbReference type="SAM" id="MobiDB-lite"/>
    </source>
</evidence>
<keyword evidence="3" id="KW-1185">Reference proteome</keyword>
<sequence>MLHEVTSTLCDTCLPTLEEAISSNATEPSAKRHKSSEEVETVPREPGTGGLGIVPVRDATKKQEKTHHGKRGKQTKPDASASSTHSLHPSLSHHSTDAMVSPAWSEVLAAVSPLPAPVKVATYFFPLPFLFSGDGDKIRQYLHSYVHIRGFCHQRLLDLTIGRLPLKIAEWRDGLWGDYGLDERLEGPAVDSTNSVDGGAMSASIVRTTSTSLEHVGAKVNEKHERQQNIRQLFAHSGLMSSYDETVMPHWGFDLVSLAQAETFHAHILWEVHETNWRCELVALDVKLSSSASWGSLQRSHWERQAQVAKVWDSSLFSSAFSVAPAWKQDAAMFCWVPADKEGWEKCWPNLSSFIALAARWPNLPEVLSIYFVLGYPCLNPNCAQLIPISILTMHRTNPQVKAIVNGLLPSRQLLRTSVTMCTVSPAISHLVATSYGVTNACTLGLMFEICTHLTKCLRHLKLLAVQLSPAQAQQCRHEVNALDPPAVLGGADLLPSSSPPATPSMRVPLTPSTLHGSQRSSDSYAPSSPSISSSLSGSHDPTLIAAWGIRRAEYLEFAFKQRAIIDALGIDDGDELSYQQFCPHLRQFIDYPKHTHKQYFLPGDIPIYRVKGSDWMPSVERIDAIGRNVNLNSSSGAGPSGCGGARKHALSDAPDNRRRKVVVKAKKPVDCDIELTDNELDSEIVEIDEGREIIYVF</sequence>
<dbReference type="OrthoDB" id="2756650at2759"/>
<evidence type="ECO:0000313" key="2">
    <source>
        <dbReference type="EMBL" id="GBE77708.1"/>
    </source>
</evidence>
<name>A0A401G6C2_9APHY</name>
<feature type="region of interest" description="Disordered" evidence="1">
    <location>
        <begin position="22"/>
        <end position="95"/>
    </location>
</feature>
<organism evidence="2 3">
    <name type="scientific">Sparassis crispa</name>
    <dbReference type="NCBI Taxonomy" id="139825"/>
    <lineage>
        <taxon>Eukaryota</taxon>
        <taxon>Fungi</taxon>
        <taxon>Dikarya</taxon>
        <taxon>Basidiomycota</taxon>
        <taxon>Agaricomycotina</taxon>
        <taxon>Agaricomycetes</taxon>
        <taxon>Polyporales</taxon>
        <taxon>Sparassidaceae</taxon>
        <taxon>Sparassis</taxon>
    </lineage>
</organism>
<proteinExistence type="predicted"/>
<protein>
    <submittedName>
        <fullName evidence="2">Uncharacterized protein</fullName>
    </submittedName>
</protein>
<dbReference type="EMBL" id="BFAD01000001">
    <property type="protein sequence ID" value="GBE77708.1"/>
    <property type="molecule type" value="Genomic_DNA"/>
</dbReference>
<dbReference type="InParanoid" id="A0A401G6C2"/>
<feature type="compositionally biased region" description="Low complexity" evidence="1">
    <location>
        <begin position="518"/>
        <end position="539"/>
    </location>
</feature>
<feature type="region of interest" description="Disordered" evidence="1">
    <location>
        <begin position="493"/>
        <end position="539"/>
    </location>
</feature>
<accession>A0A401G6C2</accession>
<dbReference type="GeneID" id="38774625"/>
<dbReference type="RefSeq" id="XP_027608621.1">
    <property type="nucleotide sequence ID" value="XM_027752820.1"/>
</dbReference>
<feature type="compositionally biased region" description="Basic residues" evidence="1">
    <location>
        <begin position="64"/>
        <end position="74"/>
    </location>
</feature>
<dbReference type="Proteomes" id="UP000287166">
    <property type="component" value="Unassembled WGS sequence"/>
</dbReference>
<evidence type="ECO:0000313" key="3">
    <source>
        <dbReference type="Proteomes" id="UP000287166"/>
    </source>
</evidence>
<dbReference type="AlphaFoldDB" id="A0A401G6C2"/>
<reference evidence="2 3" key="1">
    <citation type="journal article" date="2018" name="Sci. Rep.">
        <title>Genome sequence of the cauliflower mushroom Sparassis crispa (Hanabiratake) and its association with beneficial usage.</title>
        <authorList>
            <person name="Kiyama R."/>
            <person name="Furutani Y."/>
            <person name="Kawaguchi K."/>
            <person name="Nakanishi T."/>
        </authorList>
    </citation>
    <scope>NUCLEOTIDE SEQUENCE [LARGE SCALE GENOMIC DNA]</scope>
</reference>
<comment type="caution">
    <text evidence="2">The sequence shown here is derived from an EMBL/GenBank/DDBJ whole genome shotgun (WGS) entry which is preliminary data.</text>
</comment>
<feature type="compositionally biased region" description="Low complexity" evidence="1">
    <location>
        <begin position="79"/>
        <end position="93"/>
    </location>
</feature>
<gene>
    <name evidence="2" type="ORF">SCP_0105900</name>
</gene>